<comment type="caution">
    <text evidence="2">The sequence shown here is derived from an EMBL/GenBank/DDBJ whole genome shotgun (WGS) entry which is preliminary data.</text>
</comment>
<dbReference type="Proteomes" id="UP000824248">
    <property type="component" value="Unassembled WGS sequence"/>
</dbReference>
<feature type="transmembrane region" description="Helical" evidence="1">
    <location>
        <begin position="32"/>
        <end position="54"/>
    </location>
</feature>
<accession>A0A9D2B6H3</accession>
<evidence type="ECO:0000313" key="2">
    <source>
        <dbReference type="EMBL" id="HIX62261.1"/>
    </source>
</evidence>
<dbReference type="AlphaFoldDB" id="A0A9D2B6H3"/>
<evidence type="ECO:0000313" key="3">
    <source>
        <dbReference type="Proteomes" id="UP000824248"/>
    </source>
</evidence>
<reference evidence="2" key="2">
    <citation type="submission" date="2021-04" db="EMBL/GenBank/DDBJ databases">
        <authorList>
            <person name="Gilroy R."/>
        </authorList>
    </citation>
    <scope>NUCLEOTIDE SEQUENCE</scope>
    <source>
        <strain evidence="2">1193</strain>
    </source>
</reference>
<keyword evidence="1" id="KW-1133">Transmembrane helix</keyword>
<protein>
    <submittedName>
        <fullName evidence="2">Uncharacterized protein</fullName>
    </submittedName>
</protein>
<name>A0A9D2B6H3_9GAMM</name>
<evidence type="ECO:0000256" key="1">
    <source>
        <dbReference type="SAM" id="Phobius"/>
    </source>
</evidence>
<feature type="transmembrane region" description="Helical" evidence="1">
    <location>
        <begin position="7"/>
        <end position="26"/>
    </location>
</feature>
<keyword evidence="1" id="KW-0812">Transmembrane</keyword>
<proteinExistence type="predicted"/>
<keyword evidence="1" id="KW-0472">Membrane</keyword>
<dbReference type="EMBL" id="DXFC01000255">
    <property type="protein sequence ID" value="HIX62261.1"/>
    <property type="molecule type" value="Genomic_DNA"/>
</dbReference>
<organism evidence="2 3">
    <name type="scientific">Candidatus Halomonas stercoripullorum</name>
    <dbReference type="NCBI Taxonomy" id="2838617"/>
    <lineage>
        <taxon>Bacteria</taxon>
        <taxon>Pseudomonadati</taxon>
        <taxon>Pseudomonadota</taxon>
        <taxon>Gammaproteobacteria</taxon>
        <taxon>Oceanospirillales</taxon>
        <taxon>Halomonadaceae</taxon>
        <taxon>Halomonas</taxon>
    </lineage>
</organism>
<reference evidence="2" key="1">
    <citation type="journal article" date="2021" name="PeerJ">
        <title>Extensive microbial diversity within the chicken gut microbiome revealed by metagenomics and culture.</title>
        <authorList>
            <person name="Gilroy R."/>
            <person name="Ravi A."/>
            <person name="Getino M."/>
            <person name="Pursley I."/>
            <person name="Horton D.L."/>
            <person name="Alikhan N.F."/>
            <person name="Baker D."/>
            <person name="Gharbi K."/>
            <person name="Hall N."/>
            <person name="Watson M."/>
            <person name="Adriaenssens E.M."/>
            <person name="Foster-Nyarko E."/>
            <person name="Jarju S."/>
            <person name="Secka A."/>
            <person name="Antonio M."/>
            <person name="Oren A."/>
            <person name="Chaudhuri R.R."/>
            <person name="La Ragione R."/>
            <person name="Hildebrand F."/>
            <person name="Pallen M.J."/>
        </authorList>
    </citation>
    <scope>NUCLEOTIDE SEQUENCE</scope>
    <source>
        <strain evidence="2">1193</strain>
    </source>
</reference>
<feature type="transmembrane region" description="Helical" evidence="1">
    <location>
        <begin position="91"/>
        <end position="109"/>
    </location>
</feature>
<sequence length="218" mass="23989">MTLERAYISLAVFYSALVVIGLIALLRSGGPAWGAFTLALGALAAAGLWGQTLGKPMLNPRMWRPLALILAAGVLVQLFAVFTLHPPGNELTWLLTGAIFSVLPAILLFQYGKRDQEVWATAEECEGGKMLDDLLTRQRELLLEKQEADRQATVKLTKANDNTYHANVTRIRGEQVERFKESFTCPATLAFFVLKYTSISVNDIAARHRSAQEPGLTT</sequence>
<gene>
    <name evidence="2" type="ORF">H9854_08530</name>
</gene>
<feature type="transmembrane region" description="Helical" evidence="1">
    <location>
        <begin position="66"/>
        <end position="85"/>
    </location>
</feature>